<evidence type="ECO:0000313" key="10">
    <source>
        <dbReference type="EMBL" id="CAA9561602.1"/>
    </source>
</evidence>
<dbReference type="UniPathway" id="UPA00031">
    <property type="reaction ID" value="UER00013"/>
</dbReference>
<dbReference type="Pfam" id="PF02811">
    <property type="entry name" value="PHP"/>
    <property type="match status" value="1"/>
</dbReference>
<evidence type="ECO:0000256" key="4">
    <source>
        <dbReference type="ARBA" id="ARBA00022605"/>
    </source>
</evidence>
<evidence type="ECO:0000256" key="8">
    <source>
        <dbReference type="RuleBase" id="RU366003"/>
    </source>
</evidence>
<evidence type="ECO:0000256" key="5">
    <source>
        <dbReference type="ARBA" id="ARBA00022801"/>
    </source>
</evidence>
<feature type="domain" description="Polymerase/histidinol phosphatase N-terminal" evidence="9">
    <location>
        <begin position="5"/>
        <end position="86"/>
    </location>
</feature>
<gene>
    <name evidence="10" type="ORF">AVDCRST_MAG18-1133</name>
</gene>
<dbReference type="PANTHER" id="PTHR21039:SF0">
    <property type="entry name" value="HISTIDINOL-PHOSPHATASE"/>
    <property type="match status" value="1"/>
</dbReference>
<dbReference type="InterPro" id="IPR004013">
    <property type="entry name" value="PHP_dom"/>
</dbReference>
<evidence type="ECO:0000256" key="6">
    <source>
        <dbReference type="ARBA" id="ARBA00023102"/>
    </source>
</evidence>
<dbReference type="AlphaFoldDB" id="A0A6J4UY45"/>
<comment type="similarity">
    <text evidence="2 8">Belongs to the PHP hydrolase family. HisK subfamily.</text>
</comment>
<evidence type="ECO:0000259" key="9">
    <source>
        <dbReference type="SMART" id="SM00481"/>
    </source>
</evidence>
<dbReference type="NCBIfam" id="TIGR01856">
    <property type="entry name" value="hisJ_fam"/>
    <property type="match status" value="1"/>
</dbReference>
<keyword evidence="4 8" id="KW-0028">Amino-acid biosynthesis</keyword>
<dbReference type="EC" id="3.1.3.15" evidence="3 8"/>
<accession>A0A6J4UY45</accession>
<evidence type="ECO:0000256" key="7">
    <source>
        <dbReference type="ARBA" id="ARBA00049158"/>
    </source>
</evidence>
<keyword evidence="6 8" id="KW-0368">Histidine biosynthesis</keyword>
<dbReference type="InterPro" id="IPR003141">
    <property type="entry name" value="Pol/His_phosphatase_N"/>
</dbReference>
<evidence type="ECO:0000256" key="3">
    <source>
        <dbReference type="ARBA" id="ARBA00013085"/>
    </source>
</evidence>
<protein>
    <recommendedName>
        <fullName evidence="3 8">Histidinol-phosphatase</fullName>
        <shortName evidence="8">HolPase</shortName>
        <ecNumber evidence="3 8">3.1.3.15</ecNumber>
    </recommendedName>
</protein>
<dbReference type="EMBL" id="CADCWN010000082">
    <property type="protein sequence ID" value="CAA9561602.1"/>
    <property type="molecule type" value="Genomic_DNA"/>
</dbReference>
<dbReference type="SUPFAM" id="SSF89550">
    <property type="entry name" value="PHP domain-like"/>
    <property type="match status" value="1"/>
</dbReference>
<evidence type="ECO:0000256" key="2">
    <source>
        <dbReference type="ARBA" id="ARBA00009152"/>
    </source>
</evidence>
<name>A0A6J4UY45_9BACT</name>
<dbReference type="InterPro" id="IPR010140">
    <property type="entry name" value="Histidinol_P_phosphatase_HisJ"/>
</dbReference>
<dbReference type="SMART" id="SM00481">
    <property type="entry name" value="POLIIIAc"/>
    <property type="match status" value="1"/>
</dbReference>
<dbReference type="PANTHER" id="PTHR21039">
    <property type="entry name" value="HISTIDINOL PHOSPHATASE-RELATED"/>
    <property type="match status" value="1"/>
</dbReference>
<dbReference type="GO" id="GO:0004401">
    <property type="term" value="F:histidinol-phosphatase activity"/>
    <property type="evidence" value="ECO:0007669"/>
    <property type="project" value="UniProtKB-UniRule"/>
</dbReference>
<dbReference type="GO" id="GO:0000105">
    <property type="term" value="P:L-histidine biosynthetic process"/>
    <property type="evidence" value="ECO:0007669"/>
    <property type="project" value="UniProtKB-UniRule"/>
</dbReference>
<proteinExistence type="inferred from homology"/>
<reference evidence="10" key="1">
    <citation type="submission" date="2020-02" db="EMBL/GenBank/DDBJ databases">
        <authorList>
            <person name="Meier V. D."/>
        </authorList>
    </citation>
    <scope>NUCLEOTIDE SEQUENCE</scope>
    <source>
        <strain evidence="10">AVDCRST_MAG18</strain>
    </source>
</reference>
<dbReference type="CDD" id="cd12110">
    <property type="entry name" value="PHP_HisPPase_Hisj_like"/>
    <property type="match status" value="1"/>
</dbReference>
<dbReference type="Gene3D" id="3.20.20.140">
    <property type="entry name" value="Metal-dependent hydrolases"/>
    <property type="match status" value="1"/>
</dbReference>
<sequence length="286" mass="31798">MAWLANYHTHSHWCDGEGEIAEVVAAGLAAGLTAIGISSHAPVPFPAGYALPLDHLRAYRDEVLRVRELYAGRIDVILGLELDALPELRRFNEEQALALGFDYTVGSVHFQQLDDAGEPWPLDLSDARFAALVRERYAGNVRALVEEHYERIAELADYPGVAIVGHIDRGVKLWNAGGRYFSEDTPWYRAAVERALRALAATGRIVELSTGGWRRGLPDPFPSPWIVRRCRDLGVRMTLNSDSHHPSQLVHEYPRALALLRETCHGEIARFDPARGDWALAPLPTA</sequence>
<keyword evidence="5 8" id="KW-0378">Hydrolase</keyword>
<dbReference type="GO" id="GO:0005737">
    <property type="term" value="C:cytoplasm"/>
    <property type="evidence" value="ECO:0007669"/>
    <property type="project" value="TreeGrafter"/>
</dbReference>
<comment type="catalytic activity">
    <reaction evidence="7 8">
        <text>L-histidinol phosphate + H2O = L-histidinol + phosphate</text>
        <dbReference type="Rhea" id="RHEA:14465"/>
        <dbReference type="ChEBI" id="CHEBI:15377"/>
        <dbReference type="ChEBI" id="CHEBI:43474"/>
        <dbReference type="ChEBI" id="CHEBI:57699"/>
        <dbReference type="ChEBI" id="CHEBI:57980"/>
        <dbReference type="EC" id="3.1.3.15"/>
    </reaction>
</comment>
<evidence type="ECO:0000256" key="1">
    <source>
        <dbReference type="ARBA" id="ARBA00004970"/>
    </source>
</evidence>
<dbReference type="InterPro" id="IPR016195">
    <property type="entry name" value="Pol/histidinol_Pase-like"/>
</dbReference>
<comment type="pathway">
    <text evidence="1 8">Amino-acid biosynthesis; L-histidine biosynthesis; L-histidine from 5-phospho-alpha-D-ribose 1-diphosphate: step 8/9.</text>
</comment>
<organism evidence="10">
    <name type="scientific">uncultured Thermomicrobiales bacterium</name>
    <dbReference type="NCBI Taxonomy" id="1645740"/>
    <lineage>
        <taxon>Bacteria</taxon>
        <taxon>Pseudomonadati</taxon>
        <taxon>Thermomicrobiota</taxon>
        <taxon>Thermomicrobia</taxon>
        <taxon>Thermomicrobiales</taxon>
        <taxon>environmental samples</taxon>
    </lineage>
</organism>